<gene>
    <name evidence="8" type="ORF">Rcae01_01582</name>
</gene>
<evidence type="ECO:0000256" key="4">
    <source>
        <dbReference type="ARBA" id="ARBA00022692"/>
    </source>
</evidence>
<keyword evidence="5 7" id="KW-1133">Transmembrane helix</keyword>
<proteinExistence type="inferred from homology"/>
<comment type="subcellular location">
    <subcellularLocation>
        <location evidence="1">Cell membrane</location>
        <topology evidence="1">Multi-pass membrane protein</topology>
    </subcellularLocation>
</comment>
<evidence type="ECO:0000256" key="5">
    <source>
        <dbReference type="ARBA" id="ARBA00022989"/>
    </source>
</evidence>
<comment type="similarity">
    <text evidence="2">Belongs to the UPF0410 family.</text>
</comment>
<evidence type="ECO:0008006" key="10">
    <source>
        <dbReference type="Google" id="ProtNLM"/>
    </source>
</evidence>
<feature type="transmembrane region" description="Helical" evidence="7">
    <location>
        <begin position="6"/>
        <end position="23"/>
    </location>
</feature>
<evidence type="ECO:0000256" key="6">
    <source>
        <dbReference type="ARBA" id="ARBA00023136"/>
    </source>
</evidence>
<evidence type="ECO:0000313" key="9">
    <source>
        <dbReference type="Proteomes" id="UP001416858"/>
    </source>
</evidence>
<name>A0ABP9VLR6_9BACT</name>
<dbReference type="Proteomes" id="UP001416858">
    <property type="component" value="Unassembled WGS sequence"/>
</dbReference>
<keyword evidence="3" id="KW-1003">Cell membrane</keyword>
<dbReference type="RefSeq" id="WP_345683088.1">
    <property type="nucleotide sequence ID" value="NZ_BAABRO010000002.1"/>
</dbReference>
<evidence type="ECO:0000256" key="1">
    <source>
        <dbReference type="ARBA" id="ARBA00004651"/>
    </source>
</evidence>
<accession>A0ABP9VLR6</accession>
<keyword evidence="6 7" id="KW-0472">Membrane</keyword>
<evidence type="ECO:0000313" key="8">
    <source>
        <dbReference type="EMBL" id="GAA5506131.1"/>
    </source>
</evidence>
<feature type="transmembrane region" description="Helical" evidence="7">
    <location>
        <begin position="60"/>
        <end position="77"/>
    </location>
</feature>
<comment type="caution">
    <text evidence="8">The sequence shown here is derived from an EMBL/GenBank/DDBJ whole genome shotgun (WGS) entry which is preliminary data.</text>
</comment>
<dbReference type="PANTHER" id="PTHR33884:SF3">
    <property type="entry name" value="UPF0410 PROTEIN YMGE"/>
    <property type="match status" value="1"/>
</dbReference>
<keyword evidence="9" id="KW-1185">Reference proteome</keyword>
<feature type="transmembrane region" description="Helical" evidence="7">
    <location>
        <begin position="35"/>
        <end position="54"/>
    </location>
</feature>
<dbReference type="InterPro" id="IPR007341">
    <property type="entry name" value="Transgly_assoc"/>
</dbReference>
<reference evidence="8 9" key="1">
    <citation type="submission" date="2024-02" db="EMBL/GenBank/DDBJ databases">
        <title>Rhodopirellula caenicola NBRC 110016.</title>
        <authorList>
            <person name="Ichikawa N."/>
            <person name="Katano-Makiyama Y."/>
            <person name="Hidaka K."/>
        </authorList>
    </citation>
    <scope>NUCLEOTIDE SEQUENCE [LARGE SCALE GENOMIC DNA]</scope>
    <source>
        <strain evidence="8 9">NBRC 110016</strain>
    </source>
</reference>
<evidence type="ECO:0000256" key="2">
    <source>
        <dbReference type="ARBA" id="ARBA00011006"/>
    </source>
</evidence>
<organism evidence="8 9">
    <name type="scientific">Novipirellula caenicola</name>
    <dbReference type="NCBI Taxonomy" id="1536901"/>
    <lineage>
        <taxon>Bacteria</taxon>
        <taxon>Pseudomonadati</taxon>
        <taxon>Planctomycetota</taxon>
        <taxon>Planctomycetia</taxon>
        <taxon>Pirellulales</taxon>
        <taxon>Pirellulaceae</taxon>
        <taxon>Novipirellula</taxon>
    </lineage>
</organism>
<protein>
    <recommendedName>
        <fullName evidence="10">Transglycosylase associated protein</fullName>
    </recommendedName>
</protein>
<sequence length="87" mass="8995">MLIPIIGWMISGLIIGLIARALVPGRQAIGLLRTMLLGIVGSFVGGFAGYLIMGGEPLQASGWIGSIVGAVVLLLLFSRSGSDRLTT</sequence>
<evidence type="ECO:0000256" key="3">
    <source>
        <dbReference type="ARBA" id="ARBA00022475"/>
    </source>
</evidence>
<dbReference type="EMBL" id="BAABRO010000002">
    <property type="protein sequence ID" value="GAA5506131.1"/>
    <property type="molecule type" value="Genomic_DNA"/>
</dbReference>
<keyword evidence="4 7" id="KW-0812">Transmembrane</keyword>
<dbReference type="Pfam" id="PF04226">
    <property type="entry name" value="Transgly_assoc"/>
    <property type="match status" value="1"/>
</dbReference>
<dbReference type="PANTHER" id="PTHR33884">
    <property type="entry name" value="UPF0410 PROTEIN YMGE"/>
    <property type="match status" value="1"/>
</dbReference>
<evidence type="ECO:0000256" key="7">
    <source>
        <dbReference type="SAM" id="Phobius"/>
    </source>
</evidence>